<dbReference type="Proteomes" id="UP000606172">
    <property type="component" value="Unassembled WGS sequence"/>
</dbReference>
<evidence type="ECO:0000313" key="3">
    <source>
        <dbReference type="Proteomes" id="UP000606172"/>
    </source>
</evidence>
<organism evidence="2 3">
    <name type="scientific">Sinosporangium siamense</name>
    <dbReference type="NCBI Taxonomy" id="1367973"/>
    <lineage>
        <taxon>Bacteria</taxon>
        <taxon>Bacillati</taxon>
        <taxon>Actinomycetota</taxon>
        <taxon>Actinomycetes</taxon>
        <taxon>Streptosporangiales</taxon>
        <taxon>Streptosporangiaceae</taxon>
        <taxon>Sinosporangium</taxon>
    </lineage>
</organism>
<sequence>MHVRTCGPPGNAVVIVHPGGVLGPGQPTLNAPNEGFKAGVSQAWPMVKGGVGLVDMRDLATAPSRCVEQERGPRGFMPGGRFLPFPGFPDDEVTGLTRRRRRPPGVLPHAVVSPLHLLKRITAIETPLTTDAAGLTVTPTSVHIRTPRAERQAARRRGAATVTTPRRHTQGRRLYAPGAAR</sequence>
<protein>
    <submittedName>
        <fullName evidence="2">Uncharacterized protein</fullName>
    </submittedName>
</protein>
<dbReference type="Gene3D" id="3.40.50.720">
    <property type="entry name" value="NAD(P)-binding Rossmann-like Domain"/>
    <property type="match status" value="1"/>
</dbReference>
<evidence type="ECO:0000256" key="1">
    <source>
        <dbReference type="SAM" id="MobiDB-lite"/>
    </source>
</evidence>
<accession>A0A919RJ49</accession>
<evidence type="ECO:0000313" key="2">
    <source>
        <dbReference type="EMBL" id="GII94810.1"/>
    </source>
</evidence>
<dbReference type="AlphaFoldDB" id="A0A919RJ49"/>
<keyword evidence="3" id="KW-1185">Reference proteome</keyword>
<proteinExistence type="predicted"/>
<comment type="caution">
    <text evidence="2">The sequence shown here is derived from an EMBL/GenBank/DDBJ whole genome shotgun (WGS) entry which is preliminary data.</text>
</comment>
<feature type="region of interest" description="Disordered" evidence="1">
    <location>
        <begin position="155"/>
        <end position="181"/>
    </location>
</feature>
<reference evidence="2" key="1">
    <citation type="submission" date="2021-01" db="EMBL/GenBank/DDBJ databases">
        <title>Whole genome shotgun sequence of Sinosporangium siamense NBRC 109515.</title>
        <authorList>
            <person name="Komaki H."/>
            <person name="Tamura T."/>
        </authorList>
    </citation>
    <scope>NUCLEOTIDE SEQUENCE</scope>
    <source>
        <strain evidence="2">NBRC 109515</strain>
    </source>
</reference>
<gene>
    <name evidence="2" type="ORF">Ssi02_50410</name>
</gene>
<name>A0A919RJ49_9ACTN</name>
<dbReference type="EMBL" id="BOOW01000031">
    <property type="protein sequence ID" value="GII94810.1"/>
    <property type="molecule type" value="Genomic_DNA"/>
</dbReference>